<dbReference type="EC" id="6.6.1.1" evidence="13"/>
<dbReference type="InterPro" id="IPR011776">
    <property type="entry name" value="Mg_chelatase_ATPase-dsu"/>
</dbReference>
<evidence type="ECO:0000256" key="1">
    <source>
        <dbReference type="ARBA" id="ARBA00004229"/>
    </source>
</evidence>
<dbReference type="CDD" id="cd01451">
    <property type="entry name" value="vWA_Magnesium_chelatase"/>
    <property type="match status" value="1"/>
</dbReference>
<keyword evidence="9 13" id="KW-0067">ATP-binding</keyword>
<comment type="function">
    <text evidence="13">Involved in chlorophyll biosynthesis. Catalyzes the insertion of magnesium ion into protoporphyrin IX to yield Mg-protoporphyrin IX.</text>
</comment>
<keyword evidence="17" id="KW-1185">Reference proteome</keyword>
<evidence type="ECO:0000256" key="13">
    <source>
        <dbReference type="RuleBase" id="RU362087"/>
    </source>
</evidence>
<dbReference type="AlphaFoldDB" id="A0A067JE82"/>
<evidence type="ECO:0000256" key="2">
    <source>
        <dbReference type="ARBA" id="ARBA00005173"/>
    </source>
</evidence>
<dbReference type="CDD" id="cd00009">
    <property type="entry name" value="AAA"/>
    <property type="match status" value="1"/>
</dbReference>
<keyword evidence="4 13" id="KW-0150">Chloroplast</keyword>
<evidence type="ECO:0000313" key="17">
    <source>
        <dbReference type="Proteomes" id="UP000027138"/>
    </source>
</evidence>
<dbReference type="OrthoDB" id="299997at2759"/>
<feature type="domain" description="VWFA" evidence="15">
    <location>
        <begin position="554"/>
        <end position="750"/>
    </location>
</feature>
<dbReference type="InterPro" id="IPR003593">
    <property type="entry name" value="AAA+_ATPase"/>
</dbReference>
<evidence type="ECO:0000256" key="12">
    <source>
        <dbReference type="ARBA" id="ARBA00048693"/>
    </source>
</evidence>
<dbReference type="FunFam" id="3.40.50.410:FF:000079">
    <property type="entry name" value="Mg-protoporphyrin IX chelatase"/>
    <property type="match status" value="1"/>
</dbReference>
<dbReference type="Gene3D" id="3.40.50.300">
    <property type="entry name" value="P-loop containing nucleotide triphosphate hydrolases"/>
    <property type="match status" value="1"/>
</dbReference>
<evidence type="ECO:0000256" key="11">
    <source>
        <dbReference type="ARBA" id="ARBA00023171"/>
    </source>
</evidence>
<evidence type="ECO:0000256" key="4">
    <source>
        <dbReference type="ARBA" id="ARBA00022528"/>
    </source>
</evidence>
<dbReference type="NCBIfam" id="TIGR02031">
    <property type="entry name" value="BchD-ChlD"/>
    <property type="match status" value="1"/>
</dbReference>
<evidence type="ECO:0000313" key="16">
    <source>
        <dbReference type="EMBL" id="KDP22132.1"/>
    </source>
</evidence>
<dbReference type="Gene3D" id="3.40.50.410">
    <property type="entry name" value="von Willebrand factor, type A domain"/>
    <property type="match status" value="1"/>
</dbReference>
<dbReference type="InterPro" id="IPR002035">
    <property type="entry name" value="VWF_A"/>
</dbReference>
<dbReference type="SMART" id="SM00382">
    <property type="entry name" value="AAA"/>
    <property type="match status" value="1"/>
</dbReference>
<dbReference type="GO" id="GO:0015995">
    <property type="term" value="P:chlorophyll biosynthetic process"/>
    <property type="evidence" value="ECO:0007669"/>
    <property type="project" value="UniProtKB-UniPathway"/>
</dbReference>
<dbReference type="InterPro" id="IPR000523">
    <property type="entry name" value="Mg_chelatse_chII-like_cat_dom"/>
</dbReference>
<dbReference type="PANTHER" id="PTHR43473:SF2">
    <property type="entry name" value="MAGNESIUM-CHELATASE SUBUNIT CHLD, CHLOROPLASTIC"/>
    <property type="match status" value="1"/>
</dbReference>
<dbReference type="SUPFAM" id="SSF53300">
    <property type="entry name" value="vWA-like"/>
    <property type="match status" value="1"/>
</dbReference>
<dbReference type="GO" id="GO:0005524">
    <property type="term" value="F:ATP binding"/>
    <property type="evidence" value="ECO:0007669"/>
    <property type="project" value="UniProtKB-UniRule"/>
</dbReference>
<comment type="subcellular location">
    <subcellularLocation>
        <location evidence="1 13">Plastid</location>
        <location evidence="1 13">Chloroplast</location>
    </subcellularLocation>
</comment>
<protein>
    <recommendedName>
        <fullName evidence="13">Mg-protoporphyrin IX chelatase</fullName>
        <ecNumber evidence="13">6.6.1.1</ecNumber>
    </recommendedName>
</protein>
<keyword evidence="10" id="KW-0809">Transit peptide</keyword>
<feature type="compositionally biased region" description="Acidic residues" evidence="14">
    <location>
        <begin position="427"/>
        <end position="448"/>
    </location>
</feature>
<sequence length="756" mass="82556">MAFSPTTCSFSVTCTPYQLQSSILLPSVKWYSLLPAFYSFKLAKRPHTRRFSVLASSANATLEPGNGAVVAPSEKLELSSYGRQFFPLAAVVGQDAIKTALLLGAIDREIGGIAISGRRGTAKTVMARGLHAILPPIDVVVGSVANADPSYPEEWEDGLAERAYDSDGNVKTQVVRSPFVQIPLGVTEDRLIGSVDVEESVKTGTTVFQPGLLAEAHRGVLYVDEINLLDEGISNLLLNVLTEGVNIVEREGISFKHPCKPLLIATYNPEEGAVREHLLDRIAINLSADLPMNFEDRVAAVGIATQFQERSNEVFQMVVEETEFAKTQVILAREYLKDVTIGREQLKYLVMEALRGGCQGHRAELYAARVAKCLAALEGREKVNVDDLKKAVELVILPRSIVSENPPEQQNQQPPPPPPPQNQDSGDQQDEEEDQEENDEENEQQQEQIPEEFIFDAEGGLVDEKLLFFAQQAQRRRGKAGRAKNVIFSEDRGRYIKPMLPKGPVKRLAVDATLRAAAPYQKLRREKDTQKSRKVFVEKADMRAKRMARKAGALVIFVVDASGSMALNRMQNAKGAALKLLAESYTSRDQVAIIPFRGDSAEVLLPPSRSIAMARKRLERLPCGGGSPLAHGLTTAVRVGLNAEKSGDVGRIMIVAITDGRANISLKRSSDPEAAAPDAPRPSAQELKDEILEVAGKIYKAGMSLLVIDTENKFVSTGFAKEIARVAQGKYYYLPNASDAVISATTKEALSALKSS</sequence>
<dbReference type="GO" id="GO:0009507">
    <property type="term" value="C:chloroplast"/>
    <property type="evidence" value="ECO:0007669"/>
    <property type="project" value="UniProtKB-SubCell"/>
</dbReference>
<evidence type="ECO:0000256" key="10">
    <source>
        <dbReference type="ARBA" id="ARBA00022946"/>
    </source>
</evidence>
<dbReference type="InterPro" id="IPR041702">
    <property type="entry name" value="BchD/ChlD_VWA"/>
</dbReference>
<evidence type="ECO:0000256" key="14">
    <source>
        <dbReference type="SAM" id="MobiDB-lite"/>
    </source>
</evidence>
<organism evidence="16 17">
    <name type="scientific">Jatropha curcas</name>
    <name type="common">Barbados nut</name>
    <dbReference type="NCBI Taxonomy" id="180498"/>
    <lineage>
        <taxon>Eukaryota</taxon>
        <taxon>Viridiplantae</taxon>
        <taxon>Streptophyta</taxon>
        <taxon>Embryophyta</taxon>
        <taxon>Tracheophyta</taxon>
        <taxon>Spermatophyta</taxon>
        <taxon>Magnoliopsida</taxon>
        <taxon>eudicotyledons</taxon>
        <taxon>Gunneridae</taxon>
        <taxon>Pentapetalae</taxon>
        <taxon>rosids</taxon>
        <taxon>fabids</taxon>
        <taxon>Malpighiales</taxon>
        <taxon>Euphorbiaceae</taxon>
        <taxon>Crotonoideae</taxon>
        <taxon>Jatropheae</taxon>
        <taxon>Jatropha</taxon>
    </lineage>
</organism>
<evidence type="ECO:0000256" key="5">
    <source>
        <dbReference type="ARBA" id="ARBA00022531"/>
    </source>
</evidence>
<comment type="similarity">
    <text evidence="3 13">Belongs to the Mg-chelatase subunits D/I family.</text>
</comment>
<comment type="subunit">
    <text evidence="13">The magnesium chelatase complex is a heterotrimer consisting of subunits CHLI, CHLD, AND CHLH.</text>
</comment>
<proteinExistence type="inferred from homology"/>
<dbReference type="EMBL" id="KK915447">
    <property type="protein sequence ID" value="KDP22132.1"/>
    <property type="molecule type" value="Genomic_DNA"/>
</dbReference>
<evidence type="ECO:0000259" key="15">
    <source>
        <dbReference type="PROSITE" id="PS50234"/>
    </source>
</evidence>
<dbReference type="Pfam" id="PF13519">
    <property type="entry name" value="VWA_2"/>
    <property type="match status" value="1"/>
</dbReference>
<dbReference type="Gene3D" id="1.10.8.80">
    <property type="entry name" value="Magnesium chelatase subunit I, C-Terminal domain"/>
    <property type="match status" value="1"/>
</dbReference>
<dbReference type="Proteomes" id="UP000027138">
    <property type="component" value="Unassembled WGS sequence"/>
</dbReference>
<dbReference type="PANTHER" id="PTHR43473">
    <property type="entry name" value="MAGNESIUM-CHELATASE SUBUNIT CHLD, CHLOROPLASTIC"/>
    <property type="match status" value="1"/>
</dbReference>
<evidence type="ECO:0000256" key="8">
    <source>
        <dbReference type="ARBA" id="ARBA00022741"/>
    </source>
</evidence>
<dbReference type="SMART" id="SM00327">
    <property type="entry name" value="VWA"/>
    <property type="match status" value="1"/>
</dbReference>
<gene>
    <name evidence="16" type="ORF">JCGZ_25963</name>
</gene>
<dbReference type="UniPathway" id="UPA00668"/>
<dbReference type="InterPro" id="IPR041628">
    <property type="entry name" value="ChlI/MoxR_AAA_lid"/>
</dbReference>
<evidence type="ECO:0000256" key="6">
    <source>
        <dbReference type="ARBA" id="ARBA00022598"/>
    </source>
</evidence>
<keyword evidence="6 13" id="KW-0436">Ligase</keyword>
<dbReference type="GO" id="GO:0016851">
    <property type="term" value="F:magnesium chelatase activity"/>
    <property type="evidence" value="ECO:0007669"/>
    <property type="project" value="UniProtKB-UniRule"/>
</dbReference>
<evidence type="ECO:0000256" key="9">
    <source>
        <dbReference type="ARBA" id="ARBA00022840"/>
    </source>
</evidence>
<accession>A0A067JE82</accession>
<keyword evidence="8 13" id="KW-0547">Nucleotide-binding</keyword>
<keyword evidence="7 13" id="KW-0934">Plastid</keyword>
<dbReference type="PROSITE" id="PS50234">
    <property type="entry name" value="VWFA"/>
    <property type="match status" value="1"/>
</dbReference>
<evidence type="ECO:0000256" key="3">
    <source>
        <dbReference type="ARBA" id="ARBA00005799"/>
    </source>
</evidence>
<name>A0A067JE82_JATCU</name>
<dbReference type="InterPro" id="IPR036465">
    <property type="entry name" value="vWFA_dom_sf"/>
</dbReference>
<comment type="pathway">
    <text evidence="2 13">Porphyrin-containing compound metabolism; chlorophyll biosynthesis.</text>
</comment>
<evidence type="ECO:0000256" key="7">
    <source>
        <dbReference type="ARBA" id="ARBA00022640"/>
    </source>
</evidence>
<dbReference type="GO" id="GO:0015979">
    <property type="term" value="P:photosynthesis"/>
    <property type="evidence" value="ECO:0007669"/>
    <property type="project" value="UniProtKB-UniRule"/>
</dbReference>
<reference evidence="16 17" key="1">
    <citation type="journal article" date="2014" name="PLoS ONE">
        <title>Global Analysis of Gene Expression Profiles in Physic Nut (Jatropha curcas L.) Seedlings Exposed to Salt Stress.</title>
        <authorList>
            <person name="Zhang L."/>
            <person name="Zhang C."/>
            <person name="Wu P."/>
            <person name="Chen Y."/>
            <person name="Li M."/>
            <person name="Jiang H."/>
            <person name="Wu G."/>
        </authorList>
    </citation>
    <scope>NUCLEOTIDE SEQUENCE [LARGE SCALE GENOMIC DNA]</scope>
    <source>
        <strain evidence="17">cv. GZQX0401</strain>
        <tissue evidence="16">Young leaves</tissue>
    </source>
</reference>
<dbReference type="Pfam" id="PF01078">
    <property type="entry name" value="Mg_chelatase"/>
    <property type="match status" value="1"/>
</dbReference>
<dbReference type="STRING" id="180498.A0A067JE82"/>
<comment type="catalytic activity">
    <reaction evidence="12 13">
        <text>protoporphyrin IX + Mg(2+) + ATP + H2O = Mg-protoporphyrin IX + ADP + phosphate + 3 H(+)</text>
        <dbReference type="Rhea" id="RHEA:13961"/>
        <dbReference type="ChEBI" id="CHEBI:15377"/>
        <dbReference type="ChEBI" id="CHEBI:15378"/>
        <dbReference type="ChEBI" id="CHEBI:18420"/>
        <dbReference type="ChEBI" id="CHEBI:30616"/>
        <dbReference type="ChEBI" id="CHEBI:43474"/>
        <dbReference type="ChEBI" id="CHEBI:57306"/>
        <dbReference type="ChEBI" id="CHEBI:60492"/>
        <dbReference type="ChEBI" id="CHEBI:456216"/>
        <dbReference type="EC" id="6.6.1.1"/>
    </reaction>
</comment>
<keyword evidence="5 13" id="KW-0602">Photosynthesis</keyword>
<comment type="activity regulation">
    <text evidence="13">Redox regulation; active in reducing conditions, inactive in oxidizing conditions.</text>
</comment>
<dbReference type="Pfam" id="PF17863">
    <property type="entry name" value="AAA_lid_2"/>
    <property type="match status" value="1"/>
</dbReference>
<dbReference type="SUPFAM" id="SSF52540">
    <property type="entry name" value="P-loop containing nucleoside triphosphate hydrolases"/>
    <property type="match status" value="1"/>
</dbReference>
<keyword evidence="11 13" id="KW-0149">Chlorophyll biosynthesis</keyword>
<dbReference type="InterPro" id="IPR027417">
    <property type="entry name" value="P-loop_NTPase"/>
</dbReference>
<feature type="region of interest" description="Disordered" evidence="14">
    <location>
        <begin position="404"/>
        <end position="448"/>
    </location>
</feature>